<dbReference type="InterPro" id="IPR000299">
    <property type="entry name" value="FERM_domain"/>
</dbReference>
<dbReference type="PROSITE" id="PS50003">
    <property type="entry name" value="PH_DOMAIN"/>
    <property type="match status" value="2"/>
</dbReference>
<dbReference type="GO" id="GO:0045202">
    <property type="term" value="C:synapse"/>
    <property type="evidence" value="ECO:0007669"/>
    <property type="project" value="UniProtKB-SubCell"/>
</dbReference>
<dbReference type="Gene3D" id="2.30.29.30">
    <property type="entry name" value="Pleckstrin-homology domain (PH domain)/Phosphotyrosine-binding domain (PTB)"/>
    <property type="match status" value="3"/>
</dbReference>
<dbReference type="PROSITE" id="PS50010">
    <property type="entry name" value="DH_2"/>
    <property type="match status" value="1"/>
</dbReference>
<proteinExistence type="predicted"/>
<dbReference type="GO" id="GO:0030175">
    <property type="term" value="C:filopodium"/>
    <property type="evidence" value="ECO:0007669"/>
    <property type="project" value="UniProtKB-SubCell"/>
</dbReference>
<dbReference type="FunFam" id="1.20.900.10:FF:000021">
    <property type="entry name" value="FERM, RhoGEF and pleckstrin domain-containing protein 1"/>
    <property type="match status" value="1"/>
</dbReference>
<feature type="domain" description="FERM" evidence="16">
    <location>
        <begin position="1"/>
        <end position="97"/>
    </location>
</feature>
<dbReference type="FunFam" id="2.30.29.30:FF:000046">
    <property type="entry name" value="FERM, RhoGEF and pleckstrin domain-containing protein 1"/>
    <property type="match status" value="1"/>
</dbReference>
<evidence type="ECO:0000256" key="2">
    <source>
        <dbReference type="ARBA" id="ARBA00004413"/>
    </source>
</evidence>
<evidence type="ECO:0000256" key="7">
    <source>
        <dbReference type="ARBA" id="ARBA00022490"/>
    </source>
</evidence>
<evidence type="ECO:0000256" key="13">
    <source>
        <dbReference type="SAM" id="MobiDB-lite"/>
    </source>
</evidence>
<dbReference type="SMART" id="SM00233">
    <property type="entry name" value="PH"/>
    <property type="match status" value="2"/>
</dbReference>
<keyword evidence="18" id="KW-1185">Reference proteome</keyword>
<keyword evidence="8" id="KW-0771">Synaptosome</keyword>
<reference evidence="17 18" key="1">
    <citation type="journal article" date="2019" name="PLoS ONE">
        <title>Genomic analyses reveal an absence of contemporary introgressive admixture between fin whales and blue whales, despite known hybrids.</title>
        <authorList>
            <person name="Westbury M.V."/>
            <person name="Petersen B."/>
            <person name="Lorenzen E.D."/>
        </authorList>
    </citation>
    <scope>NUCLEOTIDE SEQUENCE [LARGE SCALE GENOMIC DNA]</scope>
    <source>
        <strain evidence="17">FinWhale-01</strain>
    </source>
</reference>
<dbReference type="SMART" id="SM00325">
    <property type="entry name" value="RhoGEF"/>
    <property type="match status" value="1"/>
</dbReference>
<dbReference type="InterPro" id="IPR000219">
    <property type="entry name" value="DH_dom"/>
</dbReference>
<dbReference type="OrthoDB" id="9990815at2759"/>
<dbReference type="SMART" id="SM01195">
    <property type="entry name" value="FA"/>
    <property type="match status" value="1"/>
</dbReference>
<evidence type="ECO:0000256" key="12">
    <source>
        <dbReference type="ARBA" id="ARBA00042170"/>
    </source>
</evidence>
<dbReference type="InterPro" id="IPR018980">
    <property type="entry name" value="FERM_PH-like_C"/>
</dbReference>
<protein>
    <recommendedName>
        <fullName evidence="11">FERM, ARHGEF and pleckstrin domain-containing protein 1</fullName>
    </recommendedName>
    <alternativeName>
        <fullName evidence="12">FERM, RhoGEF and pleckstrin domain-containing protein 1</fullName>
    </alternativeName>
</protein>
<feature type="region of interest" description="Disordered" evidence="13">
    <location>
        <begin position="195"/>
        <end position="233"/>
    </location>
</feature>
<dbReference type="CDD" id="cd13235">
    <property type="entry name" value="PH2_FARP1-like"/>
    <property type="match status" value="1"/>
</dbReference>
<dbReference type="InterPro" id="IPR051835">
    <property type="entry name" value="RAC1-GEF"/>
</dbReference>
<dbReference type="Pfam" id="PF08736">
    <property type="entry name" value="FA"/>
    <property type="match status" value="1"/>
</dbReference>
<feature type="domain" description="PH" evidence="14">
    <location>
        <begin position="580"/>
        <end position="678"/>
    </location>
</feature>
<keyword evidence="6" id="KW-1003">Cell membrane</keyword>
<keyword evidence="5" id="KW-0217">Developmental protein</keyword>
<dbReference type="SMART" id="SM01196">
    <property type="entry name" value="FERM_C"/>
    <property type="match status" value="1"/>
</dbReference>
<gene>
    <name evidence="17" type="ORF">E2I00_011126</name>
</gene>
<comment type="subcellular location">
    <subcellularLocation>
        <location evidence="2">Cell membrane</location>
        <topology evidence="2">Peripheral membrane protein</topology>
        <orientation evidence="2">Cytoplasmic side</orientation>
    </subcellularLocation>
    <subcellularLocation>
        <location evidence="1">Cell projection</location>
        <location evidence="1">Dendrite</location>
    </subcellularLocation>
    <subcellularLocation>
        <location evidence="3">Cell projection</location>
        <location evidence="3">Filopodium</location>
    </subcellularLocation>
    <subcellularLocation>
        <location evidence="4">Cytoplasm</location>
        <location evidence="4">Cytosol</location>
    </subcellularLocation>
    <subcellularLocation>
        <location evidence="10">Synapse</location>
        <location evidence="10">Synaptosome</location>
    </subcellularLocation>
</comment>
<evidence type="ECO:0000256" key="3">
    <source>
        <dbReference type="ARBA" id="ARBA00004486"/>
    </source>
</evidence>
<dbReference type="Pfam" id="PF00169">
    <property type="entry name" value="PH"/>
    <property type="match status" value="2"/>
</dbReference>
<evidence type="ECO:0000259" key="15">
    <source>
        <dbReference type="PROSITE" id="PS50010"/>
    </source>
</evidence>
<dbReference type="CDD" id="cd01220">
    <property type="entry name" value="PH1_FARP1-like"/>
    <property type="match status" value="1"/>
</dbReference>
<evidence type="ECO:0000259" key="14">
    <source>
        <dbReference type="PROSITE" id="PS50003"/>
    </source>
</evidence>
<evidence type="ECO:0000256" key="8">
    <source>
        <dbReference type="ARBA" id="ARBA00022599"/>
    </source>
</evidence>
<comment type="caution">
    <text evidence="17">The sequence shown here is derived from an EMBL/GenBank/DDBJ whole genome shotgun (WGS) entry which is preliminary data.</text>
</comment>
<name>A0A6A1Q713_BALPH</name>
<dbReference type="PANTHER" id="PTHR45858">
    <property type="entry name" value="FERM DOMAIN CONTAINING PROTEIN"/>
    <property type="match status" value="1"/>
</dbReference>
<dbReference type="PROSITE" id="PS50057">
    <property type="entry name" value="FERM_3"/>
    <property type="match status" value="1"/>
</dbReference>
<dbReference type="GO" id="GO:0005085">
    <property type="term" value="F:guanyl-nucleotide exchange factor activity"/>
    <property type="evidence" value="ECO:0007669"/>
    <property type="project" value="InterPro"/>
</dbReference>
<dbReference type="InterPro" id="IPR041788">
    <property type="entry name" value="FARP1/FARP2/FRMD7_FERM_C"/>
</dbReference>
<dbReference type="GO" id="GO:0005829">
    <property type="term" value="C:cytosol"/>
    <property type="evidence" value="ECO:0007669"/>
    <property type="project" value="UniProtKB-SubCell"/>
</dbReference>
<evidence type="ECO:0000256" key="9">
    <source>
        <dbReference type="ARBA" id="ARBA00023136"/>
    </source>
</evidence>
<keyword evidence="9" id="KW-0472">Membrane</keyword>
<dbReference type="InterPro" id="IPR035899">
    <property type="entry name" value="DBL_dom_sf"/>
</dbReference>
<evidence type="ECO:0000256" key="4">
    <source>
        <dbReference type="ARBA" id="ARBA00004514"/>
    </source>
</evidence>
<accession>A0A6A1Q713</accession>
<organism evidence="17 18">
    <name type="scientific">Balaenoptera physalus</name>
    <name type="common">Fin whale</name>
    <name type="synonym">Balaena physalus</name>
    <dbReference type="NCBI Taxonomy" id="9770"/>
    <lineage>
        <taxon>Eukaryota</taxon>
        <taxon>Metazoa</taxon>
        <taxon>Chordata</taxon>
        <taxon>Craniata</taxon>
        <taxon>Vertebrata</taxon>
        <taxon>Euteleostomi</taxon>
        <taxon>Mammalia</taxon>
        <taxon>Eutheria</taxon>
        <taxon>Laurasiatheria</taxon>
        <taxon>Artiodactyla</taxon>
        <taxon>Whippomorpha</taxon>
        <taxon>Cetacea</taxon>
        <taxon>Mysticeti</taxon>
        <taxon>Balaenopteridae</taxon>
        <taxon>Balaenoptera</taxon>
    </lineage>
</organism>
<evidence type="ECO:0000256" key="11">
    <source>
        <dbReference type="ARBA" id="ARBA00040395"/>
    </source>
</evidence>
<feature type="domain" description="PH" evidence="14">
    <location>
        <begin position="459"/>
        <end position="556"/>
    </location>
</feature>
<evidence type="ECO:0000259" key="16">
    <source>
        <dbReference type="PROSITE" id="PS50057"/>
    </source>
</evidence>
<dbReference type="Pfam" id="PF00621">
    <property type="entry name" value="RhoGEF"/>
    <property type="match status" value="1"/>
</dbReference>
<dbReference type="AlphaFoldDB" id="A0A6A1Q713"/>
<dbReference type="Pfam" id="PF09380">
    <property type="entry name" value="FERM_C"/>
    <property type="match status" value="1"/>
</dbReference>
<dbReference type="Proteomes" id="UP000437017">
    <property type="component" value="Unassembled WGS sequence"/>
</dbReference>
<evidence type="ECO:0000256" key="5">
    <source>
        <dbReference type="ARBA" id="ARBA00022473"/>
    </source>
</evidence>
<sequence length="715" mass="81857">MYGIRLHPAKDREGTKINLAVANTGILVFQGFTKINAFNWAKVRKLSFKRKRFLIKLRPDVNSSYQDTLEFLMASRDFCKSFWKICVEHHAFFRLFEEPKPKPKPVLFSRGSSFRFSGRTQKQVLDYVKEGGHKKVQFESFNQRSYGFNQLFPLKMLFPVSTQYGFGAIEVISSLTGSPHLSELSINSQGGATNTILSPNLSPDAKQASPLVSPLLNDQVGPRTDDEDDGRRKRFPTDKAYFIAKEVSTTERTYLKDLEVITSWFQSTVSKEDSMPETLKSLIFPNFEPLHKFHTNFLKEIEQRLALWEGRSNAHIRGDYQRIGDVMLKNIQGMKQLAAHLWKHSEALEALETGIRGSRRLESLCRDFELQKVCYLSLNTFLLRPLHRLMHYKQVLERLCKHHPPSHADFRDCRAALAEITEMVAQLHGTMIKMENFQKLHELKKDLIGVDNLVIPGREFIRLGSLSKLSGKGLQQRMFFLFNDVLLYTSRGLTASNQFKVHGQLPLYGMTMEESEDEWGVPHCFTLRGQRQSIVVAASSRSEMEKWVEDIQMAIDLAEKSSGPAPEFLASSPPDSRLVQNQLSGNLLRKFKNSNGWQKLWVVFTNFCLFFYKSHQDSHPLASLPLLGYSLTIPSESEDIHKDYVFKLHFKSHVYYFRAESEYTFERTILNLVFAAVNFSSERDRTPAFNAGGVSAVMPSVGCLQLVPVLKHCHG</sequence>
<dbReference type="InterPro" id="IPR014847">
    <property type="entry name" value="FA"/>
</dbReference>
<dbReference type="GO" id="GO:0005886">
    <property type="term" value="C:plasma membrane"/>
    <property type="evidence" value="ECO:0007669"/>
    <property type="project" value="UniProtKB-SubCell"/>
</dbReference>
<keyword evidence="8" id="KW-0770">Synapse</keyword>
<evidence type="ECO:0000313" key="18">
    <source>
        <dbReference type="Proteomes" id="UP000437017"/>
    </source>
</evidence>
<feature type="domain" description="DH" evidence="15">
    <location>
        <begin position="239"/>
        <end position="430"/>
    </location>
</feature>
<dbReference type="GO" id="GO:0030425">
    <property type="term" value="C:dendrite"/>
    <property type="evidence" value="ECO:0007669"/>
    <property type="project" value="UniProtKB-SubCell"/>
</dbReference>
<dbReference type="SUPFAM" id="SSF48065">
    <property type="entry name" value="DBL homology domain (DH-domain)"/>
    <property type="match status" value="1"/>
</dbReference>
<evidence type="ECO:0000313" key="17">
    <source>
        <dbReference type="EMBL" id="KAB0402923.1"/>
    </source>
</evidence>
<evidence type="ECO:0000256" key="10">
    <source>
        <dbReference type="ARBA" id="ARBA00034102"/>
    </source>
</evidence>
<dbReference type="FunFam" id="2.30.29.30:FF:000002">
    <property type="entry name" value="Band 4.1-like protein 5 isoform 1"/>
    <property type="match status" value="1"/>
</dbReference>
<evidence type="ECO:0000256" key="1">
    <source>
        <dbReference type="ARBA" id="ARBA00004279"/>
    </source>
</evidence>
<dbReference type="CDD" id="cd13193">
    <property type="entry name" value="FERM_C_FARP1-like"/>
    <property type="match status" value="1"/>
</dbReference>
<keyword evidence="7" id="KW-0963">Cytoplasm</keyword>
<dbReference type="Gene3D" id="1.20.900.10">
    <property type="entry name" value="Dbl homology (DH) domain"/>
    <property type="match status" value="1"/>
</dbReference>
<dbReference type="SUPFAM" id="SSF50729">
    <property type="entry name" value="PH domain-like"/>
    <property type="match status" value="3"/>
</dbReference>
<dbReference type="EMBL" id="SGJD01000915">
    <property type="protein sequence ID" value="KAB0402923.1"/>
    <property type="molecule type" value="Genomic_DNA"/>
</dbReference>
<dbReference type="CDD" id="cd00160">
    <property type="entry name" value="RhoGEF"/>
    <property type="match status" value="1"/>
</dbReference>
<dbReference type="PANTHER" id="PTHR45858:SF2">
    <property type="entry name" value="FERM, ARHGEF AND PLECKSTRIN DOMAIN-CONTAINING PROTEIN 1"/>
    <property type="match status" value="1"/>
</dbReference>
<evidence type="ECO:0000256" key="6">
    <source>
        <dbReference type="ARBA" id="ARBA00022475"/>
    </source>
</evidence>
<dbReference type="InterPro" id="IPR001849">
    <property type="entry name" value="PH_domain"/>
</dbReference>
<dbReference type="InterPro" id="IPR011993">
    <property type="entry name" value="PH-like_dom_sf"/>
</dbReference>